<keyword evidence="1" id="KW-0614">Plasmid</keyword>
<gene>
    <name evidence="1" type="ORF">pRL1.9</name>
</gene>
<dbReference type="AlphaFoldDB" id="Q2LEX7"/>
<reference evidence="1" key="1">
    <citation type="journal article" date="2006" name="Appl. Environ. Microbiol.">
        <title>Diversity of telomere palindromic sequences and replication genes among Streptomyces linear plasmids.</title>
        <authorList>
            <person name="Zhang R."/>
            <person name="Yang Y."/>
            <person name="Fang P."/>
            <person name="Jiang C."/>
            <person name="Xu L."/>
            <person name="Zhu Y."/>
            <person name="Shen M."/>
            <person name="Xia H."/>
            <person name="Zhao J."/>
            <person name="Chen T."/>
            <person name="Qin Z."/>
        </authorList>
    </citation>
    <scope>NUCLEOTIDE SEQUENCE</scope>
    <source>
        <strain evidence="1">44030</strain>
        <plasmid evidence="1">pRL1</plasmid>
    </source>
</reference>
<sequence>MDQILAAHEGEVALDLPVHIQQVNDLLHVLLPAALPGDETYLTDDELLLDAKLALWEHQMRGGNVVGSSELTIPWITAEVAA</sequence>
<proteinExistence type="predicted"/>
<dbReference type="EMBL" id="DQ322649">
    <property type="protein sequence ID" value="ABC67338.1"/>
    <property type="molecule type" value="Genomic_DNA"/>
</dbReference>
<geneLocation type="plasmid" evidence="1">
    <name>pRL1</name>
</geneLocation>
<accession>Q2LEX7</accession>
<organism evidence="1">
    <name type="scientific">Streptomyces sp. 44030</name>
    <dbReference type="NCBI Taxonomy" id="364102"/>
    <lineage>
        <taxon>Bacteria</taxon>
        <taxon>Bacillati</taxon>
        <taxon>Actinomycetota</taxon>
        <taxon>Actinomycetes</taxon>
        <taxon>Kitasatosporales</taxon>
        <taxon>Streptomycetaceae</taxon>
        <taxon>Streptomyces</taxon>
    </lineage>
</organism>
<name>Q2LEX7_9ACTN</name>
<evidence type="ECO:0000313" key="1">
    <source>
        <dbReference type="EMBL" id="ABC67338.1"/>
    </source>
</evidence>
<protein>
    <submittedName>
        <fullName evidence="1">Uncharacterized protein</fullName>
    </submittedName>
</protein>
<dbReference type="RefSeq" id="WP_012476906.1">
    <property type="nucleotide sequence ID" value="NC_010849.1"/>
</dbReference>